<comment type="caution">
    <text evidence="3">The sequence shown here is derived from an EMBL/GenBank/DDBJ whole genome shotgun (WGS) entry which is preliminary data.</text>
</comment>
<evidence type="ECO:0000256" key="1">
    <source>
        <dbReference type="ARBA" id="ARBA00022679"/>
    </source>
</evidence>
<evidence type="ECO:0000256" key="2">
    <source>
        <dbReference type="ARBA" id="ARBA00023315"/>
    </source>
</evidence>
<keyword evidence="4" id="KW-1185">Reference proteome</keyword>
<dbReference type="Proteomes" id="UP001398556">
    <property type="component" value="Unassembled WGS sequence"/>
</dbReference>
<dbReference type="NCBIfam" id="TIGR03991">
    <property type="entry name" value="alt_bact_glmU"/>
    <property type="match status" value="1"/>
</dbReference>
<dbReference type="CDD" id="cd05635">
    <property type="entry name" value="LbH_unknown"/>
    <property type="match status" value="1"/>
</dbReference>
<evidence type="ECO:0000313" key="3">
    <source>
        <dbReference type="EMBL" id="MEL1242323.1"/>
    </source>
</evidence>
<dbReference type="Gene3D" id="2.160.10.10">
    <property type="entry name" value="Hexapeptide repeat proteins"/>
    <property type="match status" value="1"/>
</dbReference>
<evidence type="ECO:0000313" key="4">
    <source>
        <dbReference type="Proteomes" id="UP001398556"/>
    </source>
</evidence>
<dbReference type="Pfam" id="PF13562">
    <property type="entry name" value="NTP_transf_4"/>
    <property type="match status" value="1"/>
</dbReference>
<keyword evidence="2" id="KW-0012">Acyltransferase</keyword>
<sequence length="391" mass="43765">MNYILFDGPARNALLPFTFTRPVADILIGIMTIRQKWERYLGSTITTLTEEYLSDKYPMVELEENVMINASFLPNELLAEMVSNLEPNQVIFKGEEVIAFFTNDSQEEVDFDNYEIIEYNDDCITVMNTWDIFSKNGVAIREDFEFLTEDRKSQPIPKSVNVIASENIFIEEGAKLEYVTLNATNGPIYIGKDTEIMEGTVIRGPFALCEGAIVKMSAKIYGPTTVGPYSKIGGEVNNSVLFAHSNKGHDGFLGNSVLGEWCNIGADSNNSNLKNNYDEVRLWSYETEGFAKTGLQFCGLMMGDHSKCGINTMFNTGTVVGVSANIFGAGFPRNFVPSFSWGGATGFTTYVTKKAFETAKLVMGRRNIEFDEKEAAILEHVFEVTKKWRKE</sequence>
<protein>
    <submittedName>
        <fullName evidence="3">GlmU family protein</fullName>
    </submittedName>
</protein>
<dbReference type="PANTHER" id="PTHR43584">
    <property type="entry name" value="NUCLEOTIDYL TRANSFERASE"/>
    <property type="match status" value="1"/>
</dbReference>
<dbReference type="RefSeq" id="WP_341701523.1">
    <property type="nucleotide sequence ID" value="NZ_JBBYHU010000040.1"/>
</dbReference>
<dbReference type="InterPro" id="IPR023917">
    <property type="entry name" value="Bifunctiontional_GlmU_bac-type"/>
</dbReference>
<reference evidence="3 4" key="1">
    <citation type="submission" date="2024-04" db="EMBL/GenBank/DDBJ databases">
        <title>Flavobacterium sp. DGU99 16S ribosomal RNA gene Genome sequencing and assembly.</title>
        <authorList>
            <person name="Park S."/>
        </authorList>
    </citation>
    <scope>NUCLEOTIDE SEQUENCE [LARGE SCALE GENOMIC DNA]</scope>
    <source>
        <strain evidence="3 4">DGU99</strain>
    </source>
</reference>
<dbReference type="InterPro" id="IPR050065">
    <property type="entry name" value="GlmU-like"/>
</dbReference>
<organism evidence="3 4">
    <name type="scientific">Flavobacterium flavipallidum</name>
    <dbReference type="NCBI Taxonomy" id="3139140"/>
    <lineage>
        <taxon>Bacteria</taxon>
        <taxon>Pseudomonadati</taxon>
        <taxon>Bacteroidota</taxon>
        <taxon>Flavobacteriia</taxon>
        <taxon>Flavobacteriales</taxon>
        <taxon>Flavobacteriaceae</taxon>
        <taxon>Flavobacterium</taxon>
    </lineage>
</organism>
<keyword evidence="1" id="KW-0808">Transferase</keyword>
<dbReference type="InterPro" id="IPR011004">
    <property type="entry name" value="Trimer_LpxA-like_sf"/>
</dbReference>
<dbReference type="SUPFAM" id="SSF51161">
    <property type="entry name" value="Trimeric LpxA-like enzymes"/>
    <property type="match status" value="1"/>
</dbReference>
<proteinExistence type="predicted"/>
<name>A0ABU9HQA1_9FLAO</name>
<dbReference type="EMBL" id="JBBYHU010000040">
    <property type="protein sequence ID" value="MEL1242323.1"/>
    <property type="molecule type" value="Genomic_DNA"/>
</dbReference>
<accession>A0ABU9HQA1</accession>
<gene>
    <name evidence="3" type="ORF">AAEO59_14785</name>
</gene>